<dbReference type="AlphaFoldDB" id="Q10IX2"/>
<dbReference type="EMBL" id="AC093180">
    <property type="protein sequence ID" value="AAL93065.1"/>
    <property type="molecule type" value="Genomic_DNA"/>
</dbReference>
<feature type="compositionally biased region" description="Basic and acidic residues" evidence="1">
    <location>
        <begin position="75"/>
        <end position="86"/>
    </location>
</feature>
<name>Q10IX2_ORYSJ</name>
<protein>
    <recommendedName>
        <fullName evidence="4">DUF834 domain-containing protein</fullName>
    </recommendedName>
</protein>
<gene>
    <name evidence="2" type="ORF">OJ1004_D04.15</name>
</gene>
<evidence type="ECO:0000313" key="3">
    <source>
        <dbReference type="Proteomes" id="UP000000763"/>
    </source>
</evidence>
<accession>Q10IX2</accession>
<dbReference type="Proteomes" id="UP000000763">
    <property type="component" value="Chromosome 3"/>
</dbReference>
<evidence type="ECO:0008006" key="4">
    <source>
        <dbReference type="Google" id="ProtNLM"/>
    </source>
</evidence>
<reference evidence="3" key="1">
    <citation type="journal article" date="2005" name="Nature">
        <title>The map-based sequence of the rice genome.</title>
        <authorList>
            <consortium name="International rice genome sequencing project (IRGSP)"/>
            <person name="Matsumoto T."/>
            <person name="Wu J."/>
            <person name="Kanamori H."/>
            <person name="Katayose Y."/>
            <person name="Fujisawa M."/>
            <person name="Namiki N."/>
            <person name="Mizuno H."/>
            <person name="Yamamoto K."/>
            <person name="Antonio B.A."/>
            <person name="Baba T."/>
            <person name="Sakata K."/>
            <person name="Nagamura Y."/>
            <person name="Aoki H."/>
            <person name="Arikawa K."/>
            <person name="Arita K."/>
            <person name="Bito T."/>
            <person name="Chiden Y."/>
            <person name="Fujitsuka N."/>
            <person name="Fukunaka R."/>
            <person name="Hamada M."/>
            <person name="Harada C."/>
            <person name="Hayashi A."/>
            <person name="Hijishita S."/>
            <person name="Honda M."/>
            <person name="Hosokawa S."/>
            <person name="Ichikawa Y."/>
            <person name="Idonuma A."/>
            <person name="Iijima M."/>
            <person name="Ikeda M."/>
            <person name="Ikeno M."/>
            <person name="Ito K."/>
            <person name="Ito S."/>
            <person name="Ito T."/>
            <person name="Ito Y."/>
            <person name="Ito Y."/>
            <person name="Iwabuchi A."/>
            <person name="Kamiya K."/>
            <person name="Karasawa W."/>
            <person name="Kurita K."/>
            <person name="Katagiri S."/>
            <person name="Kikuta A."/>
            <person name="Kobayashi H."/>
            <person name="Kobayashi N."/>
            <person name="Machita K."/>
            <person name="Maehara T."/>
            <person name="Masukawa M."/>
            <person name="Mizubayashi T."/>
            <person name="Mukai Y."/>
            <person name="Nagasaki H."/>
            <person name="Nagata Y."/>
            <person name="Naito S."/>
            <person name="Nakashima M."/>
            <person name="Nakama Y."/>
            <person name="Nakamichi Y."/>
            <person name="Nakamura M."/>
            <person name="Meguro A."/>
            <person name="Negishi M."/>
            <person name="Ohta I."/>
            <person name="Ohta T."/>
            <person name="Okamoto M."/>
            <person name="Ono N."/>
            <person name="Saji S."/>
            <person name="Sakaguchi M."/>
            <person name="Sakai K."/>
            <person name="Shibata M."/>
            <person name="Shimokawa T."/>
            <person name="Song J."/>
            <person name="Takazaki Y."/>
            <person name="Terasawa K."/>
            <person name="Tsugane M."/>
            <person name="Tsuji K."/>
            <person name="Ueda S."/>
            <person name="Waki K."/>
            <person name="Yamagata H."/>
            <person name="Yamamoto M."/>
            <person name="Yamamoto S."/>
            <person name="Yamane H."/>
            <person name="Yoshiki S."/>
            <person name="Yoshihara R."/>
            <person name="Yukawa K."/>
            <person name="Zhong H."/>
            <person name="Yano M."/>
            <person name="Yuan Q."/>
            <person name="Ouyang S."/>
            <person name="Liu J."/>
            <person name="Jones K.M."/>
            <person name="Gansberger K."/>
            <person name="Moffat K."/>
            <person name="Hill J."/>
            <person name="Bera J."/>
            <person name="Fadrosh D."/>
            <person name="Jin S."/>
            <person name="Johri S."/>
            <person name="Kim M."/>
            <person name="Overton L."/>
            <person name="Reardon M."/>
            <person name="Tsitrin T."/>
            <person name="Vuong H."/>
            <person name="Weaver B."/>
            <person name="Ciecko A."/>
            <person name="Tallon L."/>
            <person name="Jackson J."/>
            <person name="Pai G."/>
            <person name="Aken S.V."/>
            <person name="Utterback T."/>
            <person name="Reidmuller S."/>
            <person name="Feldblyum T."/>
            <person name="Hsiao J."/>
            <person name="Zismann V."/>
            <person name="Iobst S."/>
            <person name="de Vazeille A.R."/>
            <person name="Buell C.R."/>
            <person name="Ying K."/>
            <person name="Li Y."/>
            <person name="Lu T."/>
            <person name="Huang Y."/>
            <person name="Zhao Q."/>
            <person name="Feng Q."/>
            <person name="Zhang L."/>
            <person name="Zhu J."/>
            <person name="Weng Q."/>
            <person name="Mu J."/>
            <person name="Lu Y."/>
            <person name="Fan D."/>
            <person name="Liu Y."/>
            <person name="Guan J."/>
            <person name="Zhang Y."/>
            <person name="Yu S."/>
            <person name="Liu X."/>
            <person name="Zhang Y."/>
            <person name="Hong G."/>
            <person name="Han B."/>
            <person name="Choisne N."/>
            <person name="Demange N."/>
            <person name="Orjeda G."/>
            <person name="Samain S."/>
            <person name="Cattolico L."/>
            <person name="Pelletier E."/>
            <person name="Couloux A."/>
            <person name="Segurens B."/>
            <person name="Wincker P."/>
            <person name="D'Hont A."/>
            <person name="Scarpelli C."/>
            <person name="Weissenbach J."/>
            <person name="Salanoubat M."/>
            <person name="Quetier F."/>
            <person name="Yu Y."/>
            <person name="Kim H.R."/>
            <person name="Rambo T."/>
            <person name="Currie J."/>
            <person name="Collura K."/>
            <person name="Luo M."/>
            <person name="Yang T."/>
            <person name="Ammiraju J.S.S."/>
            <person name="Engler F."/>
            <person name="Soderlund C."/>
            <person name="Wing R.A."/>
            <person name="Palmer L.E."/>
            <person name="de la Bastide M."/>
            <person name="Spiegel L."/>
            <person name="Nascimento L."/>
            <person name="Zutavern T."/>
            <person name="O'Shaughnessy A."/>
            <person name="Dike S."/>
            <person name="Dedhia N."/>
            <person name="Preston R."/>
            <person name="Balija V."/>
            <person name="McCombie W.R."/>
            <person name="Chow T."/>
            <person name="Chen H."/>
            <person name="Chung M."/>
            <person name="Chen C."/>
            <person name="Shaw J."/>
            <person name="Wu H."/>
            <person name="Hsiao K."/>
            <person name="Chao Y."/>
            <person name="Chu M."/>
            <person name="Cheng C."/>
            <person name="Hour A."/>
            <person name="Lee P."/>
            <person name="Lin S."/>
            <person name="Lin Y."/>
            <person name="Liou J."/>
            <person name="Liu S."/>
            <person name="Hsing Y."/>
            <person name="Raghuvanshi S."/>
            <person name="Mohanty A."/>
            <person name="Bharti A.K."/>
            <person name="Gaur A."/>
            <person name="Gupta V."/>
            <person name="Kumar D."/>
            <person name="Ravi V."/>
            <person name="Vij S."/>
            <person name="Kapur A."/>
            <person name="Khurana P."/>
            <person name="Khurana P."/>
            <person name="Khurana J.P."/>
            <person name="Tyagi A.K."/>
            <person name="Gaikwad K."/>
            <person name="Singh A."/>
            <person name="Dalal V."/>
            <person name="Srivastava S."/>
            <person name="Dixit A."/>
            <person name="Pal A.K."/>
            <person name="Ghazi I.A."/>
            <person name="Yadav M."/>
            <person name="Pandit A."/>
            <person name="Bhargava A."/>
            <person name="Sureshbabu K."/>
            <person name="Batra K."/>
            <person name="Sharma T.R."/>
            <person name="Mohapatra T."/>
            <person name="Singh N.K."/>
            <person name="Messing J."/>
            <person name="Nelson A.B."/>
            <person name="Fuks G."/>
            <person name="Kavchok S."/>
            <person name="Keizer G."/>
            <person name="Linton E."/>
            <person name="Llaca V."/>
            <person name="Song R."/>
            <person name="Tanyolac B."/>
            <person name="Young S."/>
            <person name="Ho-Il K."/>
            <person name="Hahn J.H."/>
            <person name="Sangsakoo G."/>
            <person name="Vanavichit A."/>
            <person name="de Mattos Luiz.A.T."/>
            <person name="Zimmer P.D."/>
            <person name="Malone G."/>
            <person name="Dellagostin O."/>
            <person name="de Oliveira A.C."/>
            <person name="Bevan M."/>
            <person name="Bancroft I."/>
            <person name="Minx P."/>
            <person name="Cordum H."/>
            <person name="Wilson R."/>
            <person name="Cheng Z."/>
            <person name="Jin W."/>
            <person name="Jiang J."/>
            <person name="Leong S.A."/>
            <person name="Iwama H."/>
            <person name="Gojobori T."/>
            <person name="Itoh T."/>
            <person name="Niimura Y."/>
            <person name="Fujii Y."/>
            <person name="Habara T."/>
            <person name="Sakai H."/>
            <person name="Sato Y."/>
            <person name="Wilson G."/>
            <person name="Kumar K."/>
            <person name="McCouch S."/>
            <person name="Juretic N."/>
            <person name="Hoen D."/>
            <person name="Wright S."/>
            <person name="Bruskiewich R."/>
            <person name="Bureau T."/>
            <person name="Miyao A."/>
            <person name="Hirochika H."/>
            <person name="Nishikawa T."/>
            <person name="Kadowaki K."/>
            <person name="Sugiura M."/>
            <person name="Burr B."/>
            <person name="Sasaki T."/>
        </authorList>
    </citation>
    <scope>NUCLEOTIDE SEQUENCE [LARGE SCALE GENOMIC DNA]</scope>
    <source>
        <strain evidence="3">cv. Nipponbare</strain>
    </source>
</reference>
<sequence>MTDSGGVRMEGRRCRGRRRWLAAAMPEVVVARPTAHGHGGRGCRRNSSETEGEAPRATVFRQNRWQAGVEGDAPTPREDGDDDSRCTGEAAQAAGGGGVVATPLVVGEDVAPIISPRNGGDAREEEAAARPLGATARPAHT</sequence>
<evidence type="ECO:0000313" key="2">
    <source>
        <dbReference type="EMBL" id="AAL93065.1"/>
    </source>
</evidence>
<feature type="region of interest" description="Disordered" evidence="1">
    <location>
        <begin position="32"/>
        <end position="141"/>
    </location>
</feature>
<proteinExistence type="predicted"/>
<evidence type="ECO:0000256" key="1">
    <source>
        <dbReference type="SAM" id="MobiDB-lite"/>
    </source>
</evidence>
<organism evidence="2 3">
    <name type="scientific">Oryza sativa subsp. japonica</name>
    <name type="common">Rice</name>
    <dbReference type="NCBI Taxonomy" id="39947"/>
    <lineage>
        <taxon>Eukaryota</taxon>
        <taxon>Viridiplantae</taxon>
        <taxon>Streptophyta</taxon>
        <taxon>Embryophyta</taxon>
        <taxon>Tracheophyta</taxon>
        <taxon>Spermatophyta</taxon>
        <taxon>Magnoliopsida</taxon>
        <taxon>Liliopsida</taxon>
        <taxon>Poales</taxon>
        <taxon>Poaceae</taxon>
        <taxon>BOP clade</taxon>
        <taxon>Oryzoideae</taxon>
        <taxon>Oryzeae</taxon>
        <taxon>Oryzinae</taxon>
        <taxon>Oryza</taxon>
        <taxon>Oryza sativa</taxon>
    </lineage>
</organism>
<reference evidence="3" key="2">
    <citation type="journal article" date="2008" name="Nucleic Acids Res.">
        <title>The rice annotation project database (RAP-DB): 2008 update.</title>
        <authorList>
            <consortium name="The rice annotation project (RAP)"/>
        </authorList>
    </citation>
    <scope>GENOME REANNOTATION</scope>
    <source>
        <strain evidence="3">cv. Nipponbare</strain>
    </source>
</reference>